<sequence>MFKAQLLKQQCEVVYWRGKSAIGYKRGTKANSIGHHDTQDNVHYNKKALRNITVHRNKRTAAAGIISRINEKQTFATILRKARVRLTWTNWAFLTPRLMENQGWSFLSLNHETKRTPTRRRRK</sequence>
<dbReference type="Proteomes" id="UP001359485">
    <property type="component" value="Unassembled WGS sequence"/>
</dbReference>
<organism evidence="1 2">
    <name type="scientific">Polyplax serrata</name>
    <name type="common">Common mouse louse</name>
    <dbReference type="NCBI Taxonomy" id="468196"/>
    <lineage>
        <taxon>Eukaryota</taxon>
        <taxon>Metazoa</taxon>
        <taxon>Ecdysozoa</taxon>
        <taxon>Arthropoda</taxon>
        <taxon>Hexapoda</taxon>
        <taxon>Insecta</taxon>
        <taxon>Pterygota</taxon>
        <taxon>Neoptera</taxon>
        <taxon>Paraneoptera</taxon>
        <taxon>Psocodea</taxon>
        <taxon>Troctomorpha</taxon>
        <taxon>Phthiraptera</taxon>
        <taxon>Anoplura</taxon>
        <taxon>Polyplacidae</taxon>
        <taxon>Polyplax</taxon>
    </lineage>
</organism>
<dbReference type="EMBL" id="JAWJWF010000001">
    <property type="protein sequence ID" value="KAK6640306.1"/>
    <property type="molecule type" value="Genomic_DNA"/>
</dbReference>
<protein>
    <submittedName>
        <fullName evidence="1">Uncharacterized protein</fullName>
    </submittedName>
</protein>
<proteinExistence type="predicted"/>
<evidence type="ECO:0000313" key="2">
    <source>
        <dbReference type="Proteomes" id="UP001359485"/>
    </source>
</evidence>
<evidence type="ECO:0000313" key="1">
    <source>
        <dbReference type="EMBL" id="KAK6640306.1"/>
    </source>
</evidence>
<name>A0ABR1BA24_POLSC</name>
<accession>A0ABR1BA24</accession>
<comment type="caution">
    <text evidence="1">The sequence shown here is derived from an EMBL/GenBank/DDBJ whole genome shotgun (WGS) entry which is preliminary data.</text>
</comment>
<reference evidence="1 2" key="1">
    <citation type="submission" date="2023-09" db="EMBL/GenBank/DDBJ databases">
        <title>Genomes of two closely related lineages of the louse Polyplax serrata with different host specificities.</title>
        <authorList>
            <person name="Martinu J."/>
            <person name="Tarabai H."/>
            <person name="Stefka J."/>
            <person name="Hypsa V."/>
        </authorList>
    </citation>
    <scope>NUCLEOTIDE SEQUENCE [LARGE SCALE GENOMIC DNA]</scope>
    <source>
        <strain evidence="1">98ZLc_SE</strain>
    </source>
</reference>
<keyword evidence="2" id="KW-1185">Reference proteome</keyword>
<gene>
    <name evidence="1" type="ORF">RUM44_011992</name>
</gene>